<evidence type="ECO:0000313" key="4">
    <source>
        <dbReference type="Proteomes" id="UP001470230"/>
    </source>
</evidence>
<accession>A0ABR2IL05</accession>
<dbReference type="EMBL" id="JAPFFF010000016">
    <property type="protein sequence ID" value="KAK8864963.1"/>
    <property type="molecule type" value="Genomic_DNA"/>
</dbReference>
<keyword evidence="2" id="KW-1133">Transmembrane helix</keyword>
<protein>
    <submittedName>
        <fullName evidence="3">Uncharacterized protein</fullName>
    </submittedName>
</protein>
<feature type="region of interest" description="Disordered" evidence="1">
    <location>
        <begin position="414"/>
        <end position="435"/>
    </location>
</feature>
<dbReference type="Proteomes" id="UP001470230">
    <property type="component" value="Unassembled WGS sequence"/>
</dbReference>
<feature type="compositionally biased region" description="Polar residues" evidence="1">
    <location>
        <begin position="418"/>
        <end position="435"/>
    </location>
</feature>
<evidence type="ECO:0000256" key="1">
    <source>
        <dbReference type="SAM" id="MobiDB-lite"/>
    </source>
</evidence>
<keyword evidence="2" id="KW-0472">Membrane</keyword>
<gene>
    <name evidence="3" type="ORF">M9Y10_010490</name>
</gene>
<comment type="caution">
    <text evidence="3">The sequence shown here is derived from an EMBL/GenBank/DDBJ whole genome shotgun (WGS) entry which is preliminary data.</text>
</comment>
<reference evidence="3 4" key="1">
    <citation type="submission" date="2024-04" db="EMBL/GenBank/DDBJ databases">
        <title>Tritrichomonas musculus Genome.</title>
        <authorList>
            <person name="Alves-Ferreira E."/>
            <person name="Grigg M."/>
            <person name="Lorenzi H."/>
            <person name="Galac M."/>
        </authorList>
    </citation>
    <scope>NUCLEOTIDE SEQUENCE [LARGE SCALE GENOMIC DNA]</scope>
    <source>
        <strain evidence="3 4">EAF2021</strain>
    </source>
</reference>
<name>A0ABR2IL05_9EUKA</name>
<sequence length="806" mass="93490">MLFDRYTKLVNVVPEVPEILLESCSTKSSITREHIIQKQRIITIIPLIHEDQYPNNLIPPRRELFSTLHISPNFSSNIIMPQQLQFITFLVSFIKSHPDLVTKALEIQFNDQHNNLFVFMCYSAIPAFFGFFSSSELVSHGFSFYCSLVSLSSNERLIDQALIPFFCNSCTFRYIEMIFYQFGIQFCHDSHLETKQIQKDLLRKQYLTPLIDSIIQSYPLIPHTHKFLLKYMISNGRNPKSVLHFFLHRFTFPQLLRYFKQTSFTSHFIQLKSLMISLRDDITPCLKIIDIFDSPSLFEVPSMFTVFDSHFTQLLLTSADVHVMMKSLEAVCELPACLKSFRDTSYFTEIKFVPFWVKVFSRNPRPPDSAFNWRRVVFSSLFPAVTDPIDTIKTNGHISSQKVDDITKNKNSEKVSSDLVSSNKQVNFSPSSSNLQEIDLEPSQKAKSILLKRHSSYSGHRPVFVYSHSDDDDDDDDDKNKDDSDELFERIYLEISSRCSQEDVRMVSFLTNSFNSVSLHNYHDHAMKLLDPSSLSLFIDYVLSREVKDLIKRSKSFEQYLVHSLSLQTMVQFSAIVSSNYTMMVIPIVHGNMQNFLKRRISPTAESIQKVITDSLDGISDPPVFVVQTLFMMAIQHVLNLAVPSNLLKKLNDIEKLWENHLLKSNERVMNIMPKIFQTTPLLNRKLRETIEHLKCIKTVKFEWSLNLILESLSQFDEMIKYDNSENSIIQFALVSCSSVSFISKFIIINIFVVRQEAFKVMVNENRDTYLWSRLESTILKLLASDVQLLTQFVKLQDELSKYQIA</sequence>
<organism evidence="3 4">
    <name type="scientific">Tritrichomonas musculus</name>
    <dbReference type="NCBI Taxonomy" id="1915356"/>
    <lineage>
        <taxon>Eukaryota</taxon>
        <taxon>Metamonada</taxon>
        <taxon>Parabasalia</taxon>
        <taxon>Tritrichomonadida</taxon>
        <taxon>Tritrichomonadidae</taxon>
        <taxon>Tritrichomonas</taxon>
    </lineage>
</organism>
<evidence type="ECO:0000256" key="2">
    <source>
        <dbReference type="SAM" id="Phobius"/>
    </source>
</evidence>
<feature type="transmembrane region" description="Helical" evidence="2">
    <location>
        <begin position="729"/>
        <end position="753"/>
    </location>
</feature>
<keyword evidence="2" id="KW-0812">Transmembrane</keyword>
<keyword evidence="4" id="KW-1185">Reference proteome</keyword>
<proteinExistence type="predicted"/>
<evidence type="ECO:0000313" key="3">
    <source>
        <dbReference type="EMBL" id="KAK8864963.1"/>
    </source>
</evidence>